<dbReference type="Proteomes" id="UP001217485">
    <property type="component" value="Unassembled WGS sequence"/>
</dbReference>
<gene>
    <name evidence="4 6" type="primary">purN</name>
    <name evidence="6" type="ORF">POL72_16055</name>
</gene>
<dbReference type="GO" id="GO:0004644">
    <property type="term" value="F:phosphoribosylglycinamide formyltransferase activity"/>
    <property type="evidence" value="ECO:0007669"/>
    <property type="project" value="UniProtKB-EC"/>
</dbReference>
<evidence type="ECO:0000259" key="5">
    <source>
        <dbReference type="Pfam" id="PF00551"/>
    </source>
</evidence>
<dbReference type="InterPro" id="IPR002376">
    <property type="entry name" value="Formyl_transf_N"/>
</dbReference>
<dbReference type="SUPFAM" id="SSF53328">
    <property type="entry name" value="Formyltransferase"/>
    <property type="match status" value="1"/>
</dbReference>
<feature type="binding site" evidence="4">
    <location>
        <position position="67"/>
    </location>
    <ligand>
        <name>(6R)-10-formyltetrahydrofolate</name>
        <dbReference type="ChEBI" id="CHEBI:195366"/>
    </ligand>
</feature>
<keyword evidence="2 4" id="KW-0808">Transferase</keyword>
<comment type="pathway">
    <text evidence="1 4">Purine metabolism; IMP biosynthesis via de novo pathway; N(2)-formyl-N(1)-(5-phospho-D-ribosyl)glycinamide from N(1)-(5-phospho-D-ribosyl)glycinamide (10-formyl THF route): step 1/1.</text>
</comment>
<dbReference type="RefSeq" id="WP_272096218.1">
    <property type="nucleotide sequence ID" value="NZ_JAQNDK010000002.1"/>
</dbReference>
<keyword evidence="3 4" id="KW-0658">Purine biosynthesis</keyword>
<evidence type="ECO:0000256" key="4">
    <source>
        <dbReference type="HAMAP-Rule" id="MF_01930"/>
    </source>
</evidence>
<evidence type="ECO:0000256" key="2">
    <source>
        <dbReference type="ARBA" id="ARBA00022679"/>
    </source>
</evidence>
<dbReference type="HAMAP" id="MF_01930">
    <property type="entry name" value="PurN"/>
    <property type="match status" value="1"/>
</dbReference>
<feature type="binding site" evidence="4">
    <location>
        <position position="109"/>
    </location>
    <ligand>
        <name>(6R)-10-formyltetrahydrofolate</name>
        <dbReference type="ChEBI" id="CHEBI:195366"/>
    </ligand>
</feature>
<dbReference type="PANTHER" id="PTHR43369">
    <property type="entry name" value="PHOSPHORIBOSYLGLYCINAMIDE FORMYLTRANSFERASE"/>
    <property type="match status" value="1"/>
</dbReference>
<feature type="site" description="Raises pKa of active site His" evidence="4">
    <location>
        <position position="147"/>
    </location>
</feature>
<dbReference type="InterPro" id="IPR004607">
    <property type="entry name" value="GART"/>
</dbReference>
<proteinExistence type="inferred from homology"/>
<protein>
    <recommendedName>
        <fullName evidence="4">Phosphoribosylglycinamide formyltransferase</fullName>
        <ecNumber evidence="4">2.1.2.2</ecNumber>
    </recommendedName>
    <alternativeName>
        <fullName evidence="4">5'-phosphoribosylglycinamide transformylase</fullName>
    </alternativeName>
    <alternativeName>
        <fullName evidence="4">GAR transformylase</fullName>
        <shortName evidence="4">GART</shortName>
    </alternativeName>
</protein>
<dbReference type="CDD" id="cd08645">
    <property type="entry name" value="FMT_core_GART"/>
    <property type="match status" value="1"/>
</dbReference>
<comment type="similarity">
    <text evidence="4">Belongs to the GART family.</text>
</comment>
<feature type="binding site" evidence="4">
    <location>
        <begin position="92"/>
        <end position="95"/>
    </location>
    <ligand>
        <name>(6R)-10-formyltetrahydrofolate</name>
        <dbReference type="ChEBI" id="CHEBI:195366"/>
    </ligand>
</feature>
<comment type="caution">
    <text evidence="6">The sequence shown here is derived from an EMBL/GenBank/DDBJ whole genome shotgun (WGS) entry which is preliminary data.</text>
</comment>
<evidence type="ECO:0000256" key="1">
    <source>
        <dbReference type="ARBA" id="ARBA00005054"/>
    </source>
</evidence>
<dbReference type="PANTHER" id="PTHR43369:SF2">
    <property type="entry name" value="PHOSPHORIBOSYLGLYCINAMIDE FORMYLTRANSFERASE"/>
    <property type="match status" value="1"/>
</dbReference>
<evidence type="ECO:0000313" key="6">
    <source>
        <dbReference type="EMBL" id="MDC0679258.1"/>
    </source>
</evidence>
<feature type="domain" description="Formyl transferase N-terminal" evidence="5">
    <location>
        <begin position="8"/>
        <end position="184"/>
    </location>
</feature>
<reference evidence="6 7" key="1">
    <citation type="submission" date="2023-01" db="EMBL/GenBank/DDBJ databases">
        <title>Minimal conservation of predation-associated metabolite biosynthetic gene clusters underscores biosynthetic potential of Myxococcota including descriptions for ten novel species: Archangium lansinium sp. nov., Myxococcus landrumus sp. nov., Nannocystis bai.</title>
        <authorList>
            <person name="Ahearne A."/>
            <person name="Stevens C."/>
            <person name="Dowd S."/>
        </authorList>
    </citation>
    <scope>NUCLEOTIDE SEQUENCE [LARGE SCALE GENOMIC DNA]</scope>
    <source>
        <strain evidence="6 7">WIWO2</strain>
    </source>
</reference>
<feature type="active site" description="Proton donor" evidence="4">
    <location>
        <position position="111"/>
    </location>
</feature>
<evidence type="ECO:0000256" key="3">
    <source>
        <dbReference type="ARBA" id="ARBA00022755"/>
    </source>
</evidence>
<name>A0ABT5BYP1_9BACT</name>
<dbReference type="Pfam" id="PF00551">
    <property type="entry name" value="Formyl_trans_N"/>
    <property type="match status" value="1"/>
</dbReference>
<dbReference type="InterPro" id="IPR036477">
    <property type="entry name" value="Formyl_transf_N_sf"/>
</dbReference>
<dbReference type="Gene3D" id="3.40.50.170">
    <property type="entry name" value="Formyl transferase, N-terminal domain"/>
    <property type="match status" value="1"/>
</dbReference>
<keyword evidence="7" id="KW-1185">Reference proteome</keyword>
<comment type="function">
    <text evidence="4">Catalyzes the transfer of a formyl group from 10-formyltetrahydrofolate to 5-phospho-ribosyl-glycinamide (GAR), producing 5-phospho-ribosyl-N-formylglycinamide (FGAR) and tetrahydrofolate.</text>
</comment>
<evidence type="ECO:0000313" key="7">
    <source>
        <dbReference type="Proteomes" id="UP001217485"/>
    </source>
</evidence>
<organism evidence="6 7">
    <name type="scientific">Sorangium atrum</name>
    <dbReference type="NCBI Taxonomy" id="2995308"/>
    <lineage>
        <taxon>Bacteria</taxon>
        <taxon>Pseudomonadati</taxon>
        <taxon>Myxococcota</taxon>
        <taxon>Polyangia</taxon>
        <taxon>Polyangiales</taxon>
        <taxon>Polyangiaceae</taxon>
        <taxon>Sorangium</taxon>
    </lineage>
</organism>
<comment type="catalytic activity">
    <reaction evidence="4">
        <text>N(1)-(5-phospho-beta-D-ribosyl)glycinamide + (6R)-10-formyltetrahydrofolate = N(2)-formyl-N(1)-(5-phospho-beta-D-ribosyl)glycinamide + (6S)-5,6,7,8-tetrahydrofolate + H(+)</text>
        <dbReference type="Rhea" id="RHEA:15053"/>
        <dbReference type="ChEBI" id="CHEBI:15378"/>
        <dbReference type="ChEBI" id="CHEBI:57453"/>
        <dbReference type="ChEBI" id="CHEBI:143788"/>
        <dbReference type="ChEBI" id="CHEBI:147286"/>
        <dbReference type="ChEBI" id="CHEBI:195366"/>
        <dbReference type="EC" id="2.1.2.2"/>
    </reaction>
</comment>
<dbReference type="EC" id="2.1.2.2" evidence="4"/>
<feature type="binding site" evidence="4">
    <location>
        <begin position="14"/>
        <end position="16"/>
    </location>
    <ligand>
        <name>N(1)-(5-phospho-beta-D-ribosyl)glycinamide</name>
        <dbReference type="ChEBI" id="CHEBI:143788"/>
    </ligand>
</feature>
<sequence>MPPLDLGVLISGRGSNLQAILDAIAAGRLDARVRLVLSNRADVEGLARAERAGVPTRVIAHRDFTDRDSFDAAVVAALREAGATWVVLAGFMRLLTTTFLDAFPHRVVNIHPSLLPSFPGVDAQQQALDHGVRVTGCTVHLVDAGTDTGPILAQAAVPVLDGDDRDALAARILVQEHALLIRALSWIAEGRLQIAPPDVPGGRARATLAGVETALGLAQSGPARGDVGGVGEVGEGA</sequence>
<accession>A0ABT5BYP1</accession>
<dbReference type="NCBIfam" id="TIGR00639">
    <property type="entry name" value="PurN"/>
    <property type="match status" value="1"/>
</dbReference>
<dbReference type="EMBL" id="JAQNDK010000002">
    <property type="protein sequence ID" value="MDC0679258.1"/>
    <property type="molecule type" value="Genomic_DNA"/>
</dbReference>